<evidence type="ECO:0000313" key="2">
    <source>
        <dbReference type="EMBL" id="TDH66270.1"/>
    </source>
</evidence>
<dbReference type="EMBL" id="SHOA02000018">
    <property type="protein sequence ID" value="TDH66270.1"/>
    <property type="molecule type" value="Genomic_DNA"/>
</dbReference>
<keyword evidence="3" id="KW-1185">Reference proteome</keyword>
<dbReference type="RefSeq" id="XP_067815769.1">
    <property type="nucleotide sequence ID" value="XM_067965183.1"/>
</dbReference>
<name>A0A976IBS7_BRELC</name>
<accession>A0A976IBS7</accession>
<feature type="chain" id="PRO_5036995259" description="RxLR effector protein" evidence="1">
    <location>
        <begin position="25"/>
        <end position="94"/>
    </location>
</feature>
<feature type="signal peptide" evidence="1">
    <location>
        <begin position="1"/>
        <end position="24"/>
    </location>
</feature>
<evidence type="ECO:0000256" key="1">
    <source>
        <dbReference type="SAM" id="SignalP"/>
    </source>
</evidence>
<dbReference type="Proteomes" id="UP000294530">
    <property type="component" value="Unassembled WGS sequence"/>
</dbReference>
<proteinExistence type="predicted"/>
<dbReference type="GeneID" id="94350854"/>
<dbReference type="KEGG" id="blac:94350854"/>
<organism evidence="2 3">
    <name type="scientific">Bremia lactucae</name>
    <name type="common">Lettuce downy mildew</name>
    <dbReference type="NCBI Taxonomy" id="4779"/>
    <lineage>
        <taxon>Eukaryota</taxon>
        <taxon>Sar</taxon>
        <taxon>Stramenopiles</taxon>
        <taxon>Oomycota</taxon>
        <taxon>Peronosporomycetes</taxon>
        <taxon>Peronosporales</taxon>
        <taxon>Peronosporaceae</taxon>
        <taxon>Bremia</taxon>
    </lineage>
</organism>
<reference evidence="2 3" key="1">
    <citation type="journal article" date="2021" name="Genome Biol.">
        <title>AFLAP: assembly-free linkage analysis pipeline using k-mers from genome sequencing data.</title>
        <authorList>
            <person name="Fletcher K."/>
            <person name="Zhang L."/>
            <person name="Gil J."/>
            <person name="Han R."/>
            <person name="Cavanaugh K."/>
            <person name="Michelmore R."/>
        </authorList>
    </citation>
    <scope>NUCLEOTIDE SEQUENCE [LARGE SCALE GENOMIC DNA]</scope>
    <source>
        <strain evidence="2 3">SF5</strain>
    </source>
</reference>
<dbReference type="AlphaFoldDB" id="A0A976IBS7"/>
<sequence length="94" mass="10273">MRVGDYLVVVFIAWIATCFSFSSANNVAQVSEQGEGKQLLKGSGMSITIKTEVNSEERRLGGVYKSTASKLASIVKFSWNRILSPVLESASHLF</sequence>
<gene>
    <name evidence="2" type="ORF">CCR75_007119</name>
</gene>
<protein>
    <recommendedName>
        <fullName evidence="4">RxLR effector protein</fullName>
    </recommendedName>
</protein>
<evidence type="ECO:0000313" key="3">
    <source>
        <dbReference type="Proteomes" id="UP000294530"/>
    </source>
</evidence>
<comment type="caution">
    <text evidence="2">The sequence shown here is derived from an EMBL/GenBank/DDBJ whole genome shotgun (WGS) entry which is preliminary data.</text>
</comment>
<evidence type="ECO:0008006" key="4">
    <source>
        <dbReference type="Google" id="ProtNLM"/>
    </source>
</evidence>
<keyword evidence="1" id="KW-0732">Signal</keyword>